<feature type="region of interest" description="Disordered" evidence="1">
    <location>
        <begin position="125"/>
        <end position="248"/>
    </location>
</feature>
<dbReference type="AlphaFoldDB" id="A0A6P5LMK7"/>
<gene>
    <name evidence="3" type="primary">LOC110220062</name>
</gene>
<dbReference type="InParanoid" id="A0A6P5LMK7"/>
<dbReference type="RefSeq" id="XP_020859567.1">
    <property type="nucleotide sequence ID" value="XM_021003908.1"/>
</dbReference>
<dbReference type="Proteomes" id="UP000515140">
    <property type="component" value="Unplaced"/>
</dbReference>
<evidence type="ECO:0000256" key="1">
    <source>
        <dbReference type="SAM" id="MobiDB-lite"/>
    </source>
</evidence>
<feature type="region of interest" description="Disordered" evidence="1">
    <location>
        <begin position="70"/>
        <end position="111"/>
    </location>
</feature>
<feature type="compositionally biased region" description="Low complexity" evidence="1">
    <location>
        <begin position="176"/>
        <end position="190"/>
    </location>
</feature>
<sequence>MPEKQHVLCPDVCSPQALLDGSSTSGHFHQPQPFTVPEVRPLAFALPPVSALSPPPPIPGYLLSAAPPHSWVPSPCSSPSPLLAPSPSLGPSNPLPITGSPTPAAPSSSLGVLFVQQSPPYAWVPLPTQSPMSSFPLDPPPQLAPSPGRGSGPDSLGSAGPGWAGPGRTGLGRAGLVGLAGPPSIAAAASDPPPPRPERRRGPPIAAAALAAPPPIRGATSTLHRLLASPPYSNQRMVDRPPVRDSSQ</sequence>
<proteinExistence type="predicted"/>
<dbReference type="KEGG" id="pcw:110220062"/>
<accession>A0A6P5LMK7</accession>
<reference evidence="3" key="1">
    <citation type="submission" date="2025-08" db="UniProtKB">
        <authorList>
            <consortium name="RefSeq"/>
        </authorList>
    </citation>
    <scope>IDENTIFICATION</scope>
    <source>
        <tissue evidence="3">Spleen</tissue>
    </source>
</reference>
<protein>
    <submittedName>
        <fullName evidence="3">Proline-rich receptor-like protein kinase PERK9</fullName>
    </submittedName>
</protein>
<feature type="compositionally biased region" description="Basic and acidic residues" evidence="1">
    <location>
        <begin position="237"/>
        <end position="248"/>
    </location>
</feature>
<name>A0A6P5LMK7_PHACI</name>
<evidence type="ECO:0000313" key="2">
    <source>
        <dbReference type="Proteomes" id="UP000515140"/>
    </source>
</evidence>
<feature type="compositionally biased region" description="Gly residues" evidence="1">
    <location>
        <begin position="159"/>
        <end position="175"/>
    </location>
</feature>
<organism evidence="2 3">
    <name type="scientific">Phascolarctos cinereus</name>
    <name type="common">Koala</name>
    <dbReference type="NCBI Taxonomy" id="38626"/>
    <lineage>
        <taxon>Eukaryota</taxon>
        <taxon>Metazoa</taxon>
        <taxon>Chordata</taxon>
        <taxon>Craniata</taxon>
        <taxon>Vertebrata</taxon>
        <taxon>Euteleostomi</taxon>
        <taxon>Mammalia</taxon>
        <taxon>Metatheria</taxon>
        <taxon>Diprotodontia</taxon>
        <taxon>Phascolarctidae</taxon>
        <taxon>Phascolarctos</taxon>
    </lineage>
</organism>
<dbReference type="GeneID" id="110220062"/>
<feature type="compositionally biased region" description="Low complexity" evidence="1">
    <location>
        <begin position="85"/>
        <end position="109"/>
    </location>
</feature>
<keyword evidence="2" id="KW-1185">Reference proteome</keyword>
<evidence type="ECO:0000313" key="3">
    <source>
        <dbReference type="RefSeq" id="XP_020859567.1"/>
    </source>
</evidence>